<dbReference type="EMBL" id="JAVRHT010000001">
    <property type="protein sequence ID" value="MDT0630150.1"/>
    <property type="molecule type" value="Genomic_DNA"/>
</dbReference>
<gene>
    <name evidence="5" type="ORF">RM540_00180</name>
</gene>
<keyword evidence="3" id="KW-0560">Oxidoreductase</keyword>
<organism evidence="5 6">
    <name type="scientific">Rubrivirga litoralis</name>
    <dbReference type="NCBI Taxonomy" id="3075598"/>
    <lineage>
        <taxon>Bacteria</taxon>
        <taxon>Pseudomonadati</taxon>
        <taxon>Rhodothermota</taxon>
        <taxon>Rhodothermia</taxon>
        <taxon>Rhodothermales</taxon>
        <taxon>Rubricoccaceae</taxon>
        <taxon>Rubrivirga</taxon>
    </lineage>
</organism>
<dbReference type="SUPFAM" id="SSF53720">
    <property type="entry name" value="ALDH-like"/>
    <property type="match status" value="1"/>
</dbReference>
<sequence length="459" mass="49488">MPPRPDSVTTRNPATGETLDTYRRLTDDETDAALDRAAEAFEAHRQTPFAVRAEAMRRAADLLDEGAEVHGALMTREMGKPLDQAVAEARKCAWVCRYYAEHAEGFLQDEPRETDATRSFVAYEPLGPVLAVMPWNFPYWQTLRFAAPTIMAGGVGLLKHADNVLGCAEAMVDVFRQAGFDDGVFQWLNLDHEATARVIADDRVRAVTLTGSSRAGRSVGSQAGQALKPSLLELGGSDAFVVLADADLDRAVEVGVAARTQNNGQSCIAAKRFILEAPIADEYTARFVERMEALTVGDPTDPDTDLGPLAREDLRAGVHDQVERAAAEGARVLCGGTVPDGPGAYYPPTVLGGVGEGTVAFEEEIFGPVASLTVAQDQDDAVRLANATRFGLGGSVWTRSRERGERVARRIRSGAVFVNEMTKSHPNLPFGGVGDSGYGRELGRPGIRAFVNEKTVWVE</sequence>
<evidence type="ECO:0000256" key="2">
    <source>
        <dbReference type="ARBA" id="ARBA00022857"/>
    </source>
</evidence>
<name>A0ABU3BLJ1_9BACT</name>
<keyword evidence="2" id="KW-0521">NADP</keyword>
<dbReference type="Proteomes" id="UP001267426">
    <property type="component" value="Unassembled WGS sequence"/>
</dbReference>
<dbReference type="PANTHER" id="PTHR43217:SF1">
    <property type="entry name" value="SUCCINATE SEMIALDEHYDE DEHYDROGENASE [NAD(P)+] SAD"/>
    <property type="match status" value="1"/>
</dbReference>
<keyword evidence="6" id="KW-1185">Reference proteome</keyword>
<dbReference type="InterPro" id="IPR015590">
    <property type="entry name" value="Aldehyde_DH_dom"/>
</dbReference>
<evidence type="ECO:0000256" key="3">
    <source>
        <dbReference type="ARBA" id="ARBA00023002"/>
    </source>
</evidence>
<dbReference type="Gene3D" id="3.40.605.10">
    <property type="entry name" value="Aldehyde Dehydrogenase, Chain A, domain 1"/>
    <property type="match status" value="1"/>
</dbReference>
<dbReference type="Gene3D" id="3.40.309.10">
    <property type="entry name" value="Aldehyde Dehydrogenase, Chain A, domain 2"/>
    <property type="match status" value="1"/>
</dbReference>
<evidence type="ECO:0000256" key="1">
    <source>
        <dbReference type="ARBA" id="ARBA00009986"/>
    </source>
</evidence>
<accession>A0ABU3BLJ1</accession>
<reference evidence="5 6" key="1">
    <citation type="submission" date="2023-09" db="EMBL/GenBank/DDBJ databases">
        <authorList>
            <person name="Rey-Velasco X."/>
        </authorList>
    </citation>
    <scope>NUCLEOTIDE SEQUENCE [LARGE SCALE GENOMIC DNA]</scope>
    <source>
        <strain evidence="5 6">F394</strain>
    </source>
</reference>
<evidence type="ECO:0000259" key="4">
    <source>
        <dbReference type="Pfam" id="PF00171"/>
    </source>
</evidence>
<feature type="domain" description="Aldehyde dehydrogenase" evidence="4">
    <location>
        <begin position="7"/>
        <end position="456"/>
    </location>
</feature>
<evidence type="ECO:0000313" key="5">
    <source>
        <dbReference type="EMBL" id="MDT0630150.1"/>
    </source>
</evidence>
<evidence type="ECO:0000313" key="6">
    <source>
        <dbReference type="Proteomes" id="UP001267426"/>
    </source>
</evidence>
<dbReference type="InterPro" id="IPR016162">
    <property type="entry name" value="Ald_DH_N"/>
</dbReference>
<dbReference type="InterPro" id="IPR047110">
    <property type="entry name" value="GABD/Sad-like"/>
</dbReference>
<dbReference type="InterPro" id="IPR016163">
    <property type="entry name" value="Ald_DH_C"/>
</dbReference>
<dbReference type="PANTHER" id="PTHR43217">
    <property type="entry name" value="SUCCINATE SEMIALDEHYDE DEHYDROGENASE [NAD(P)+] SAD"/>
    <property type="match status" value="1"/>
</dbReference>
<comment type="similarity">
    <text evidence="1">Belongs to the aldehyde dehydrogenase family.</text>
</comment>
<dbReference type="Pfam" id="PF00171">
    <property type="entry name" value="Aldedh"/>
    <property type="match status" value="1"/>
</dbReference>
<dbReference type="InterPro" id="IPR016161">
    <property type="entry name" value="Ald_DH/histidinol_DH"/>
</dbReference>
<dbReference type="InterPro" id="IPR044148">
    <property type="entry name" value="ALDH_GabD1-like"/>
</dbReference>
<protein>
    <submittedName>
        <fullName evidence="5">NAD-dependent succinate-semialdehyde dehydrogenase</fullName>
    </submittedName>
</protein>
<dbReference type="CDD" id="cd07100">
    <property type="entry name" value="ALDH_SSADH1_GabD1"/>
    <property type="match status" value="1"/>
</dbReference>
<dbReference type="RefSeq" id="WP_311661082.1">
    <property type="nucleotide sequence ID" value="NZ_JAVRHT010000001.1"/>
</dbReference>
<proteinExistence type="inferred from homology"/>
<comment type="caution">
    <text evidence="5">The sequence shown here is derived from an EMBL/GenBank/DDBJ whole genome shotgun (WGS) entry which is preliminary data.</text>
</comment>